<reference evidence="2 3" key="1">
    <citation type="submission" date="2018-03" db="EMBL/GenBank/DDBJ databases">
        <title>Genome sequencing of Weissella confusa isolates.</title>
        <authorList>
            <person name="Kajala I."/>
            <person name="Baruah R."/>
            <person name="Bergsveinson J."/>
            <person name="Juvonen R."/>
            <person name="Ziola B."/>
        </authorList>
    </citation>
    <scope>NUCLEOTIDE SEQUENCE [LARGE SCALE GENOMIC DNA]</scope>
    <source>
        <strain evidence="2 3">VTT E-062653</strain>
    </source>
</reference>
<protein>
    <submittedName>
        <fullName evidence="2">NADPH:quinone reductase</fullName>
    </submittedName>
</protein>
<dbReference type="InterPro" id="IPR013154">
    <property type="entry name" value="ADH-like_N"/>
</dbReference>
<dbReference type="InterPro" id="IPR011032">
    <property type="entry name" value="GroES-like_sf"/>
</dbReference>
<dbReference type="PANTHER" id="PTHR11695">
    <property type="entry name" value="ALCOHOL DEHYDROGENASE RELATED"/>
    <property type="match status" value="1"/>
</dbReference>
<dbReference type="Pfam" id="PF13602">
    <property type="entry name" value="ADH_zinc_N_2"/>
    <property type="match status" value="1"/>
</dbReference>
<dbReference type="SMART" id="SM00829">
    <property type="entry name" value="PKS_ER"/>
    <property type="match status" value="1"/>
</dbReference>
<evidence type="ECO:0000313" key="2">
    <source>
        <dbReference type="EMBL" id="TGE72648.1"/>
    </source>
</evidence>
<accession>A0A4Z0RYZ5</accession>
<organism evidence="2 3">
    <name type="scientific">Weissella confusa</name>
    <name type="common">Lactobacillus confusus</name>
    <dbReference type="NCBI Taxonomy" id="1583"/>
    <lineage>
        <taxon>Bacteria</taxon>
        <taxon>Bacillati</taxon>
        <taxon>Bacillota</taxon>
        <taxon>Bacilli</taxon>
        <taxon>Lactobacillales</taxon>
        <taxon>Lactobacillaceae</taxon>
        <taxon>Weissella</taxon>
    </lineage>
</organism>
<dbReference type="AlphaFoldDB" id="A0A4Z0RYZ5"/>
<dbReference type="GO" id="GO:0016491">
    <property type="term" value="F:oxidoreductase activity"/>
    <property type="evidence" value="ECO:0007669"/>
    <property type="project" value="InterPro"/>
</dbReference>
<dbReference type="SUPFAM" id="SSF50129">
    <property type="entry name" value="GroES-like"/>
    <property type="match status" value="1"/>
</dbReference>
<dbReference type="CDD" id="cd05289">
    <property type="entry name" value="MDR_like_2"/>
    <property type="match status" value="1"/>
</dbReference>
<dbReference type="PANTHER" id="PTHR11695:SF294">
    <property type="entry name" value="RETICULON-4-INTERACTING PROTEIN 1, MITOCHONDRIAL"/>
    <property type="match status" value="1"/>
</dbReference>
<dbReference type="EMBL" id="PVSN01000038">
    <property type="protein sequence ID" value="TGE72648.1"/>
    <property type="molecule type" value="Genomic_DNA"/>
</dbReference>
<dbReference type="InterPro" id="IPR020843">
    <property type="entry name" value="ER"/>
</dbReference>
<dbReference type="InterPro" id="IPR050700">
    <property type="entry name" value="YIM1/Zinc_Alcohol_DH_Fams"/>
</dbReference>
<dbReference type="InterPro" id="IPR036291">
    <property type="entry name" value="NAD(P)-bd_dom_sf"/>
</dbReference>
<dbReference type="Proteomes" id="UP000297646">
    <property type="component" value="Unassembled WGS sequence"/>
</dbReference>
<feature type="domain" description="Enoyl reductase (ER)" evidence="1">
    <location>
        <begin position="10"/>
        <end position="312"/>
    </location>
</feature>
<dbReference type="Pfam" id="PF08240">
    <property type="entry name" value="ADH_N"/>
    <property type="match status" value="1"/>
</dbReference>
<evidence type="ECO:0000313" key="3">
    <source>
        <dbReference type="Proteomes" id="UP000297646"/>
    </source>
</evidence>
<dbReference type="SUPFAM" id="SSF51735">
    <property type="entry name" value="NAD(P)-binding Rossmann-fold domains"/>
    <property type="match status" value="1"/>
</dbReference>
<name>A0A4Z0RYZ5_WEICO</name>
<dbReference type="Gene3D" id="3.90.180.10">
    <property type="entry name" value="Medium-chain alcohol dehydrogenases, catalytic domain"/>
    <property type="match status" value="1"/>
</dbReference>
<dbReference type="OrthoDB" id="9792162at2"/>
<comment type="caution">
    <text evidence="2">The sequence shown here is derived from an EMBL/GenBank/DDBJ whole genome shotgun (WGS) entry which is preliminary data.</text>
</comment>
<evidence type="ECO:0000259" key="1">
    <source>
        <dbReference type="SMART" id="SM00829"/>
    </source>
</evidence>
<dbReference type="RefSeq" id="WP_135519510.1">
    <property type="nucleotide sequence ID" value="NZ_PVSN01000038.1"/>
</dbReference>
<dbReference type="Gene3D" id="3.40.50.720">
    <property type="entry name" value="NAD(P)-binding Rossmann-like Domain"/>
    <property type="match status" value="1"/>
</dbReference>
<gene>
    <name evidence="2" type="ORF">C6P11_05975</name>
</gene>
<proteinExistence type="predicted"/>
<sequence>MKAAIINQFGSSNELTVVDNYDEPDIADNEVLIETFATSVNPIDYKARQGALRGMFNWTFPVVLGWDIAGVITKAGANVTEFSVGDRVFARPDMDATGKFGSYATLMAVNVDKVALMPDKMTFAEAAALPLAGETALQMLRTLQVTAGSKVLIQAGAGGVGIVAIQLAKLMGSTVATTAGHANTEFVRQLGADIVIDYHERAITDVISKYDAVLDSVGDIDAGLDVLAPGGRLVTISANPTEEQLAIAEKMHKTLTAGWLQPSGKDLAELASYYQNDRLRVVIDSKFPFTTDGVRSAHERVESHHARGKVVIEMKPE</sequence>